<protein>
    <submittedName>
        <fullName evidence="1">Uncharacterized protein</fullName>
    </submittedName>
</protein>
<dbReference type="EMBL" id="CP002452">
    <property type="protein sequence ID" value="ADV46925.1"/>
    <property type="molecule type" value="Genomic_DNA"/>
</dbReference>
<reference evidence="2" key="2">
    <citation type="submission" date="2011-01" db="EMBL/GenBank/DDBJ databases">
        <title>The complete genome of Nitratifractor salsuginis DSM 16511.</title>
        <authorList>
            <consortium name="US DOE Joint Genome Institute (JGI-PGF)"/>
            <person name="Lucas S."/>
            <person name="Copeland A."/>
            <person name="Lapidus A."/>
            <person name="Bruce D."/>
            <person name="Goodwin L."/>
            <person name="Pitluck S."/>
            <person name="Kyrpides N."/>
            <person name="Mavromatis K."/>
            <person name="Ivanova N."/>
            <person name="Mikhailova N."/>
            <person name="Zeytun A."/>
            <person name="Detter J.C."/>
            <person name="Tapia R."/>
            <person name="Han C."/>
            <person name="Land M."/>
            <person name="Hauser L."/>
            <person name="Markowitz V."/>
            <person name="Cheng J.-F."/>
            <person name="Hugenholtz P."/>
            <person name="Woyke T."/>
            <person name="Wu D."/>
            <person name="Tindall B."/>
            <person name="Schuetze A."/>
            <person name="Brambilla E."/>
            <person name="Klenk H.-P."/>
            <person name="Eisen J.A."/>
        </authorList>
    </citation>
    <scope>NUCLEOTIDE SEQUENCE [LARGE SCALE GENOMIC DNA]</scope>
    <source>
        <strain evidence="2">DSM 16511 / JCM 12458 / E9I37-1</strain>
    </source>
</reference>
<gene>
    <name evidence="1" type="ordered locus">Nitsa_1677</name>
</gene>
<accession>E6X0Z3</accession>
<keyword evidence="2" id="KW-1185">Reference proteome</keyword>
<dbReference type="AlphaFoldDB" id="E6X0Z3"/>
<sequence>MIYLILIFIVVIFALIYDRLKYTSVRDWMSEIEKHFAEICKKDISYIPEEYNLLSKKQKTLS</sequence>
<dbReference type="HOGENOM" id="CLU_2899609_0_0_7"/>
<name>E6X0Z3_NITSE</name>
<dbReference type="Proteomes" id="UP000008633">
    <property type="component" value="Chromosome"/>
</dbReference>
<proteinExistence type="predicted"/>
<dbReference type="STRING" id="749222.Nitsa_1677"/>
<reference evidence="1 2" key="1">
    <citation type="journal article" date="2011" name="Stand. Genomic Sci.">
        <title>Complete genome sequence of Nitratifractor salsuginis type strain (E9I37-1).</title>
        <authorList>
            <person name="Anderson I."/>
            <person name="Sikorski J."/>
            <person name="Zeytun A."/>
            <person name="Nolan M."/>
            <person name="Lapidus A."/>
            <person name="Lucas S."/>
            <person name="Hammon N."/>
            <person name="Deshpande S."/>
            <person name="Cheng J.F."/>
            <person name="Tapia R."/>
            <person name="Han C."/>
            <person name="Goodwin L."/>
            <person name="Pitluck S."/>
            <person name="Liolios K."/>
            <person name="Pagani I."/>
            <person name="Ivanova N."/>
            <person name="Huntemann M."/>
            <person name="Mavromatis K."/>
            <person name="Ovchinikova G."/>
            <person name="Pati A."/>
            <person name="Chen A."/>
            <person name="Palaniappan K."/>
            <person name="Land M."/>
            <person name="Hauser L."/>
            <person name="Brambilla E.M."/>
            <person name="Ngatchou-Djao O.D."/>
            <person name="Rohde M."/>
            <person name="Tindall B.J."/>
            <person name="Goker M."/>
            <person name="Detter J.C."/>
            <person name="Woyke T."/>
            <person name="Bristow J."/>
            <person name="Eisen J.A."/>
            <person name="Markowitz V."/>
            <person name="Hugenholtz P."/>
            <person name="Klenk H.P."/>
            <person name="Kyrpides N.C."/>
        </authorList>
    </citation>
    <scope>NUCLEOTIDE SEQUENCE [LARGE SCALE GENOMIC DNA]</scope>
    <source>
        <strain evidence="2">DSM 16511 / JCM 12458 / E9I37-1</strain>
    </source>
</reference>
<organism evidence="1 2">
    <name type="scientific">Nitratifractor salsuginis (strain DSM 16511 / JCM 12458 / E9I37-1)</name>
    <dbReference type="NCBI Taxonomy" id="749222"/>
    <lineage>
        <taxon>Bacteria</taxon>
        <taxon>Pseudomonadati</taxon>
        <taxon>Campylobacterota</taxon>
        <taxon>Epsilonproteobacteria</taxon>
        <taxon>Campylobacterales</taxon>
        <taxon>Sulfurovaceae</taxon>
        <taxon>Nitratifractor</taxon>
    </lineage>
</organism>
<evidence type="ECO:0000313" key="1">
    <source>
        <dbReference type="EMBL" id="ADV46925.1"/>
    </source>
</evidence>
<evidence type="ECO:0000313" key="2">
    <source>
        <dbReference type="Proteomes" id="UP000008633"/>
    </source>
</evidence>
<dbReference type="KEGG" id="nsa:Nitsa_1677"/>